<comment type="caution">
    <text evidence="1">The sequence shown here is derived from an EMBL/GenBank/DDBJ whole genome shotgun (WGS) entry which is preliminary data.</text>
</comment>
<name>A3V399_9RHOB</name>
<sequence>MQDQRSDLLTARIGLLRDAVRLCRKQSPFRIDAAVILPADDHICLSTASACA</sequence>
<reference evidence="1 2" key="1">
    <citation type="submission" date="2006-01" db="EMBL/GenBank/DDBJ databases">
        <authorList>
            <person name="Hagstrom A."/>
            <person name="Ferriera S."/>
            <person name="Johnson J."/>
            <person name="Kravitz S."/>
            <person name="Halpern A."/>
            <person name="Remington K."/>
            <person name="Beeson K."/>
            <person name="Tran B."/>
            <person name="Rogers Y.-H."/>
            <person name="Friedman R."/>
            <person name="Venter J.C."/>
        </authorList>
    </citation>
    <scope>NUCLEOTIDE SEQUENCE [LARGE SCALE GENOMIC DNA]</scope>
    <source>
        <strain evidence="1 2">SKA53</strain>
    </source>
</reference>
<dbReference type="RefSeq" id="WP_007204186.1">
    <property type="nucleotide sequence ID" value="NZ_CH672414.1"/>
</dbReference>
<dbReference type="EMBL" id="AAMS01000003">
    <property type="protein sequence ID" value="EAQ06956.1"/>
    <property type="molecule type" value="Genomic_DNA"/>
</dbReference>
<dbReference type="STRING" id="314232.SKA53_01131"/>
<organism evidence="1 2">
    <name type="scientific">Yoonia vestfoldensis SKA53</name>
    <dbReference type="NCBI Taxonomy" id="314232"/>
    <lineage>
        <taxon>Bacteria</taxon>
        <taxon>Pseudomonadati</taxon>
        <taxon>Pseudomonadota</taxon>
        <taxon>Alphaproteobacteria</taxon>
        <taxon>Rhodobacterales</taxon>
        <taxon>Paracoccaceae</taxon>
        <taxon>Yoonia</taxon>
    </lineage>
</organism>
<keyword evidence="2" id="KW-1185">Reference proteome</keyword>
<evidence type="ECO:0000313" key="1">
    <source>
        <dbReference type="EMBL" id="EAQ06956.1"/>
    </source>
</evidence>
<evidence type="ECO:0000313" key="2">
    <source>
        <dbReference type="Proteomes" id="UP000004507"/>
    </source>
</evidence>
<gene>
    <name evidence="1" type="ORF">SKA53_01131</name>
</gene>
<protein>
    <submittedName>
        <fullName evidence="1">Uncharacterized protein</fullName>
    </submittedName>
</protein>
<proteinExistence type="predicted"/>
<dbReference type="Proteomes" id="UP000004507">
    <property type="component" value="Unassembled WGS sequence"/>
</dbReference>
<accession>A3V399</accession>
<dbReference type="HOGENOM" id="CLU_3081489_0_0_5"/>
<dbReference type="AlphaFoldDB" id="A3V399"/>